<keyword evidence="7" id="KW-0812">Transmembrane</keyword>
<accession>A0AB39YPT6</accession>
<feature type="compositionally biased region" description="Pro residues" evidence="6">
    <location>
        <begin position="369"/>
        <end position="382"/>
    </location>
</feature>
<evidence type="ECO:0000256" key="4">
    <source>
        <dbReference type="ARBA" id="ARBA00022729"/>
    </source>
</evidence>
<feature type="signal peptide" evidence="8">
    <location>
        <begin position="1"/>
        <end position="35"/>
    </location>
</feature>
<dbReference type="EMBL" id="CP165735">
    <property type="protein sequence ID" value="XDV72424.1"/>
    <property type="molecule type" value="Genomic_DNA"/>
</dbReference>
<evidence type="ECO:0000256" key="7">
    <source>
        <dbReference type="SAM" id="Phobius"/>
    </source>
</evidence>
<keyword evidence="7" id="KW-0472">Membrane</keyword>
<gene>
    <name evidence="10" type="ORF">ABQM86_04380</name>
</gene>
<proteinExistence type="predicted"/>
<dbReference type="SUPFAM" id="SSF49401">
    <property type="entry name" value="Bacterial adhesins"/>
    <property type="match status" value="1"/>
</dbReference>
<feature type="compositionally biased region" description="Low complexity" evidence="6">
    <location>
        <begin position="357"/>
        <end position="368"/>
    </location>
</feature>
<dbReference type="InterPro" id="IPR041171">
    <property type="entry name" value="SDR_Ig"/>
</dbReference>
<keyword evidence="7" id="KW-1133">Transmembrane helix</keyword>
<dbReference type="Pfam" id="PF17961">
    <property type="entry name" value="Big_8"/>
    <property type="match status" value="1"/>
</dbReference>
<dbReference type="InterPro" id="IPR008966">
    <property type="entry name" value="Adhesion_dom_sf"/>
</dbReference>
<feature type="compositionally biased region" description="Low complexity" evidence="6">
    <location>
        <begin position="321"/>
        <end position="349"/>
    </location>
</feature>
<dbReference type="Gene3D" id="2.60.40.1280">
    <property type="match status" value="1"/>
</dbReference>
<dbReference type="InterPro" id="IPR011252">
    <property type="entry name" value="Fibrogen-bd_dom1"/>
</dbReference>
<comment type="subcellular location">
    <subcellularLocation>
        <location evidence="1">Secreted</location>
        <location evidence="1">Cell wall</location>
        <topology evidence="1">Peptidoglycan-anchor</topology>
    </subcellularLocation>
</comment>
<feature type="chain" id="PRO_5044254525" evidence="8">
    <location>
        <begin position="36"/>
        <end position="460"/>
    </location>
</feature>
<evidence type="ECO:0000256" key="8">
    <source>
        <dbReference type="SAM" id="SignalP"/>
    </source>
</evidence>
<evidence type="ECO:0000256" key="5">
    <source>
        <dbReference type="ARBA" id="ARBA00023088"/>
    </source>
</evidence>
<dbReference type="RefSeq" id="WP_369746016.1">
    <property type="nucleotide sequence ID" value="NZ_CP165735.1"/>
</dbReference>
<feature type="transmembrane region" description="Helical" evidence="7">
    <location>
        <begin position="432"/>
        <end position="450"/>
    </location>
</feature>
<protein>
    <submittedName>
        <fullName evidence="10">Ig-like domain-containing protein</fullName>
    </submittedName>
</protein>
<reference evidence="10" key="1">
    <citation type="submission" date="2024-07" db="EMBL/GenBank/DDBJ databases">
        <authorList>
            <person name="Li J."/>
            <person name="Wei H."/>
            <person name="Ma J."/>
        </authorList>
    </citation>
    <scope>NUCLEOTIDE SEQUENCE</scope>
    <source>
        <strain evidence="10">AMU7</strain>
    </source>
</reference>
<feature type="region of interest" description="Disordered" evidence="6">
    <location>
        <begin position="300"/>
        <end position="426"/>
    </location>
</feature>
<evidence type="ECO:0000256" key="3">
    <source>
        <dbReference type="ARBA" id="ARBA00022525"/>
    </source>
</evidence>
<sequence length="460" mass="47854">MKNQIHLKTASLVAALLAVVMAVLGLGLSALPANAAELTDADITLRTESVVSSQWDQVDLTCEWSVPDNSRPGDTFSIQLPPQLRWFGVTEFDLQNPDGETVATARANDSGLVVFTLTDFVAEQPLNVGGTCSFSTQYSVDPGDGEIEELSFKVGSTVLRVPVAVQPCTSECGPSLPTEAGKAMWWVDPAQTVLESIFYMPPMAAETNDVVVTDTPSAGMEIDCSRVTPRVGRVLNDDGNITEPYANEQYPATLDCTPQKLTASWTGLPKGLHVELYVVTQVTDAALNVYENSGTVTISGQETPVAAQTRRSSGSGTGNGSPTPTATPTATATPTPSSSTPTPTATATPTPSPSTPTPTATPTATATPTPSPSPSTPTPTPTPTATSMPTETDEPIVVTTDPLVVAPTENPSEPAAEEPEEPLANTGTQGSAFVFIAAALLAVGSLLAFAGSRWSGRRSH</sequence>
<keyword evidence="5" id="KW-0572">Peptidoglycan-anchor</keyword>
<name>A0AB39YPT6_9MICC</name>
<evidence type="ECO:0000313" key="10">
    <source>
        <dbReference type="EMBL" id="XDV72424.1"/>
    </source>
</evidence>
<dbReference type="GO" id="GO:0007155">
    <property type="term" value="P:cell adhesion"/>
    <property type="evidence" value="ECO:0007669"/>
    <property type="project" value="InterPro"/>
</dbReference>
<organism evidence="10">
    <name type="scientific">Paenarthrobacter sp. AMU7</name>
    <dbReference type="NCBI Taxonomy" id="3162492"/>
    <lineage>
        <taxon>Bacteria</taxon>
        <taxon>Bacillati</taxon>
        <taxon>Actinomycetota</taxon>
        <taxon>Actinomycetes</taxon>
        <taxon>Micrococcales</taxon>
        <taxon>Micrococcaceae</taxon>
        <taxon>Paenarthrobacter</taxon>
    </lineage>
</organism>
<evidence type="ECO:0000259" key="9">
    <source>
        <dbReference type="Pfam" id="PF17961"/>
    </source>
</evidence>
<dbReference type="PRINTS" id="PR01217">
    <property type="entry name" value="PRICHEXTENSN"/>
</dbReference>
<keyword evidence="4 8" id="KW-0732">Signal</keyword>
<dbReference type="AlphaFoldDB" id="A0AB39YPT6"/>
<keyword evidence="3" id="KW-0964">Secreted</keyword>
<evidence type="ECO:0000256" key="1">
    <source>
        <dbReference type="ARBA" id="ARBA00004168"/>
    </source>
</evidence>
<evidence type="ECO:0000256" key="2">
    <source>
        <dbReference type="ARBA" id="ARBA00022512"/>
    </source>
</evidence>
<feature type="domain" description="SDR-like Ig" evidence="9">
    <location>
        <begin position="54"/>
        <end position="136"/>
    </location>
</feature>
<evidence type="ECO:0000256" key="6">
    <source>
        <dbReference type="SAM" id="MobiDB-lite"/>
    </source>
</evidence>
<keyword evidence="2" id="KW-0134">Cell wall</keyword>